<protein>
    <submittedName>
        <fullName evidence="2">YoaK family protein</fullName>
    </submittedName>
</protein>
<dbReference type="PANTHER" id="PTHR37314:SF4">
    <property type="entry name" value="UPF0700 TRANSMEMBRANE PROTEIN YOAK"/>
    <property type="match status" value="1"/>
</dbReference>
<dbReference type="Proteomes" id="UP001332243">
    <property type="component" value="Unassembled WGS sequence"/>
</dbReference>
<comment type="caution">
    <text evidence="2">The sequence shown here is derived from an EMBL/GenBank/DDBJ whole genome shotgun (WGS) entry which is preliminary data.</text>
</comment>
<name>A0ABU7RQI0_9ACTN</name>
<dbReference type="PROSITE" id="PS51257">
    <property type="entry name" value="PROKAR_LIPOPROTEIN"/>
    <property type="match status" value="1"/>
</dbReference>
<dbReference type="EMBL" id="JAZGQK010000006">
    <property type="protein sequence ID" value="MEE6258504.1"/>
    <property type="molecule type" value="Genomic_DNA"/>
</dbReference>
<reference evidence="2 3" key="1">
    <citation type="submission" date="2024-01" db="EMBL/GenBank/DDBJ databases">
        <title>Genome insights into Plantactinospora sonchi sp. nov.</title>
        <authorList>
            <person name="Wang L."/>
        </authorList>
    </citation>
    <scope>NUCLEOTIDE SEQUENCE [LARGE SCALE GENOMIC DNA]</scope>
    <source>
        <strain evidence="2 3">NEAU-QY2</strain>
    </source>
</reference>
<evidence type="ECO:0000256" key="1">
    <source>
        <dbReference type="SAM" id="Phobius"/>
    </source>
</evidence>
<dbReference type="Pfam" id="PF06912">
    <property type="entry name" value="DUF1275"/>
    <property type="match status" value="1"/>
</dbReference>
<keyword evidence="1" id="KW-1133">Transmembrane helix</keyword>
<organism evidence="2 3">
    <name type="scientific">Plantactinospora sonchi</name>
    <dbReference type="NCBI Taxonomy" id="1544735"/>
    <lineage>
        <taxon>Bacteria</taxon>
        <taxon>Bacillati</taxon>
        <taxon>Actinomycetota</taxon>
        <taxon>Actinomycetes</taxon>
        <taxon>Micromonosporales</taxon>
        <taxon>Micromonosporaceae</taxon>
        <taxon>Plantactinospora</taxon>
    </lineage>
</organism>
<feature type="transmembrane region" description="Helical" evidence="1">
    <location>
        <begin position="88"/>
        <end position="108"/>
    </location>
</feature>
<dbReference type="RefSeq" id="WP_331213609.1">
    <property type="nucleotide sequence ID" value="NZ_JAZGQK010000006.1"/>
</dbReference>
<feature type="transmembrane region" description="Helical" evidence="1">
    <location>
        <begin position="114"/>
        <end position="134"/>
    </location>
</feature>
<keyword evidence="1" id="KW-0812">Transmembrane</keyword>
<keyword evidence="1" id="KW-0472">Membrane</keyword>
<feature type="transmembrane region" description="Helical" evidence="1">
    <location>
        <begin position="166"/>
        <end position="189"/>
    </location>
</feature>
<accession>A0ABU7RQI0</accession>
<dbReference type="PANTHER" id="PTHR37314">
    <property type="entry name" value="SLR0142 PROTEIN"/>
    <property type="match status" value="1"/>
</dbReference>
<feature type="transmembrane region" description="Helical" evidence="1">
    <location>
        <begin position="195"/>
        <end position="214"/>
    </location>
</feature>
<proteinExistence type="predicted"/>
<feature type="transmembrane region" description="Helical" evidence="1">
    <location>
        <begin position="54"/>
        <end position="76"/>
    </location>
</feature>
<dbReference type="InterPro" id="IPR010699">
    <property type="entry name" value="DUF1275"/>
</dbReference>
<evidence type="ECO:0000313" key="2">
    <source>
        <dbReference type="EMBL" id="MEE6258504.1"/>
    </source>
</evidence>
<keyword evidence="3" id="KW-1185">Reference proteome</keyword>
<evidence type="ECO:0000313" key="3">
    <source>
        <dbReference type="Proteomes" id="UP001332243"/>
    </source>
</evidence>
<gene>
    <name evidence="2" type="ORF">V1633_08375</name>
</gene>
<sequence length="241" mass="23904">MPDRLVVRLLAVLATAAGCLDVICVTRLGGPFASVITGNLVQVGQALVTVDRSLLVHTTTAIGGYTLGVAVGTVPLRGVRSGWRRRSTRLAAVEAVLLSAVAVGWLAAGARPGHVGALLLLGAASTATGIQSVLTISSGIRGASTTYLTGTLTGVVRTVVGDPHRFAAGAGGVARLGALLGGAVLDALLLRVAPLGAPALAAALVVAVVLVAGLRSRHRPAGTDAVRTCRAGRSAKPADGG</sequence>